<proteinExistence type="predicted"/>
<dbReference type="AlphaFoldDB" id="A0A2S2Q3R4"/>
<accession>A0A2S2Q3R4</accession>
<sequence length="240" mass="27822">MGIIGRMFPSMSSDKVTVRIPDELPVLMKKVILEVLRKQPGDSEHEILSFIADYLDRLLEERRKNSEDLMDMVTNLTKTDEAKYIDSLKETNKYTDEQLDKLAITIQRKWRKYKGYDRGDFAAKDIPTNDNDISKGIFKTLIGDDISFNIANKAAAIIQKFWSKFRPFDSSKRLKNEDMEELNFECISEDDMERVNVVKKGQRDYVPPIPNLNDSFENLSVTDVYDNVMEISEGEEINND</sequence>
<name>A0A2S2Q3R4_9HEMI</name>
<evidence type="ECO:0008006" key="2">
    <source>
        <dbReference type="Google" id="ProtNLM"/>
    </source>
</evidence>
<dbReference type="EMBL" id="GGMS01003048">
    <property type="protein sequence ID" value="MBY72251.1"/>
    <property type="molecule type" value="Transcribed_RNA"/>
</dbReference>
<evidence type="ECO:0000313" key="1">
    <source>
        <dbReference type="EMBL" id="MBY72251.1"/>
    </source>
</evidence>
<organism evidence="1">
    <name type="scientific">Sipha flava</name>
    <name type="common">yellow sugarcane aphid</name>
    <dbReference type="NCBI Taxonomy" id="143950"/>
    <lineage>
        <taxon>Eukaryota</taxon>
        <taxon>Metazoa</taxon>
        <taxon>Ecdysozoa</taxon>
        <taxon>Arthropoda</taxon>
        <taxon>Hexapoda</taxon>
        <taxon>Insecta</taxon>
        <taxon>Pterygota</taxon>
        <taxon>Neoptera</taxon>
        <taxon>Paraneoptera</taxon>
        <taxon>Hemiptera</taxon>
        <taxon>Sternorrhyncha</taxon>
        <taxon>Aphidomorpha</taxon>
        <taxon>Aphidoidea</taxon>
        <taxon>Aphididae</taxon>
        <taxon>Sipha</taxon>
    </lineage>
</organism>
<dbReference type="Gene3D" id="1.20.890.10">
    <property type="entry name" value="cAMP-dependent protein kinase regulatory subunit, dimerization-anchoring domain"/>
    <property type="match status" value="1"/>
</dbReference>
<dbReference type="SUPFAM" id="SSF47391">
    <property type="entry name" value="Dimerization-anchoring domain of cAMP-dependent PK regulatory subunit"/>
    <property type="match status" value="1"/>
</dbReference>
<protein>
    <recommendedName>
        <fullName evidence="2">RIIa domain-containing protein</fullName>
    </recommendedName>
</protein>
<dbReference type="OrthoDB" id="26525at2759"/>
<gene>
    <name evidence="1" type="ORF">g.87072</name>
</gene>
<reference evidence="1" key="1">
    <citation type="submission" date="2018-04" db="EMBL/GenBank/DDBJ databases">
        <title>Transcriptome assembly of Sipha flava.</title>
        <authorList>
            <person name="Scully E.D."/>
            <person name="Geib S.M."/>
            <person name="Palmer N.A."/>
            <person name="Koch K."/>
            <person name="Bradshaw J."/>
            <person name="Heng-Moss T."/>
            <person name="Sarath G."/>
        </authorList>
    </citation>
    <scope>NUCLEOTIDE SEQUENCE</scope>
</reference>